<evidence type="ECO:0000313" key="2">
    <source>
        <dbReference type="EMBL" id="SAM08937.1"/>
    </source>
</evidence>
<name>A0A163K652_ABSGL</name>
<dbReference type="Proteomes" id="UP000078561">
    <property type="component" value="Unassembled WGS sequence"/>
</dbReference>
<evidence type="ECO:0000256" key="1">
    <source>
        <dbReference type="SAM" id="MobiDB-lite"/>
    </source>
</evidence>
<evidence type="ECO:0000313" key="3">
    <source>
        <dbReference type="Proteomes" id="UP000078561"/>
    </source>
</evidence>
<feature type="compositionally biased region" description="Basic and acidic residues" evidence="1">
    <location>
        <begin position="102"/>
        <end position="120"/>
    </location>
</feature>
<dbReference type="EMBL" id="LT554937">
    <property type="protein sequence ID" value="SAM08937.1"/>
    <property type="molecule type" value="Genomic_DNA"/>
</dbReference>
<proteinExistence type="predicted"/>
<reference evidence="2" key="1">
    <citation type="submission" date="2016-04" db="EMBL/GenBank/DDBJ databases">
        <authorList>
            <person name="Evans L.H."/>
            <person name="Alamgir A."/>
            <person name="Owens N."/>
            <person name="Weber N.D."/>
            <person name="Virtaneva K."/>
            <person name="Barbian K."/>
            <person name="Babar A."/>
            <person name="Rosenke K."/>
        </authorList>
    </citation>
    <scope>NUCLEOTIDE SEQUENCE [LARGE SCALE GENOMIC DNA]</scope>
    <source>
        <strain evidence="2">CBS 101.48</strain>
    </source>
</reference>
<dbReference type="AlphaFoldDB" id="A0A163K652"/>
<organism evidence="2">
    <name type="scientific">Absidia glauca</name>
    <name type="common">Pin mould</name>
    <dbReference type="NCBI Taxonomy" id="4829"/>
    <lineage>
        <taxon>Eukaryota</taxon>
        <taxon>Fungi</taxon>
        <taxon>Fungi incertae sedis</taxon>
        <taxon>Mucoromycota</taxon>
        <taxon>Mucoromycotina</taxon>
        <taxon>Mucoromycetes</taxon>
        <taxon>Mucorales</taxon>
        <taxon>Cunninghamellaceae</taxon>
        <taxon>Absidia</taxon>
    </lineage>
</organism>
<sequence length="201" mass="22805">MTFSSNSSDVENTAIILAESHSTVIGDVARTTITEQQGKIQQQQGQQCEGDHHYGKNLSVYKQWNMKKWQFHELIIDYVTVLYVLLSDGYDKQERAISVDVEGHDDQDDHHGQRTDDGQHSHRPAPLGSRWKSWMAVDLNITQRCFDYKAASIGKQVNDDQRFGDQRCTISNCRWCFGTTIRHVLLCHGSGIAKALPTSKP</sequence>
<dbReference type="InParanoid" id="A0A163K652"/>
<protein>
    <submittedName>
        <fullName evidence="2">Uncharacterized protein</fullName>
    </submittedName>
</protein>
<accession>A0A163K652</accession>
<gene>
    <name evidence="2" type="primary">ABSGL_14603.1 scaffold 14663</name>
</gene>
<feature type="region of interest" description="Disordered" evidence="1">
    <location>
        <begin position="102"/>
        <end position="126"/>
    </location>
</feature>
<keyword evidence="3" id="KW-1185">Reference proteome</keyword>